<proteinExistence type="inferred from homology"/>
<evidence type="ECO:0000256" key="4">
    <source>
        <dbReference type="ARBA" id="ARBA00023065"/>
    </source>
</evidence>
<keyword evidence="10" id="KW-1185">Reference proteome</keyword>
<keyword evidence="2 8" id="KW-0813">Transport</keyword>
<keyword evidence="4 8" id="KW-0406">Ion transport</keyword>
<evidence type="ECO:0000256" key="5">
    <source>
        <dbReference type="ARBA" id="ARBA00023136"/>
    </source>
</evidence>
<dbReference type="PROSITE" id="PS00389">
    <property type="entry name" value="ATPASE_DELTA"/>
    <property type="match status" value="1"/>
</dbReference>
<evidence type="ECO:0000256" key="3">
    <source>
        <dbReference type="ARBA" id="ARBA00022781"/>
    </source>
</evidence>
<protein>
    <recommendedName>
        <fullName evidence="8">ATP synthase subunit delta</fullName>
    </recommendedName>
    <alternativeName>
        <fullName evidence="8">ATP synthase F(1) sector subunit delta</fullName>
    </alternativeName>
    <alternativeName>
        <fullName evidence="8">F-type ATPase subunit delta</fullName>
        <shortName evidence="8">F-ATPase subunit delta</shortName>
    </alternativeName>
</protein>
<keyword evidence="6 8" id="KW-0139">CF(1)</keyword>
<dbReference type="HAMAP" id="MF_01416">
    <property type="entry name" value="ATP_synth_delta_bact"/>
    <property type="match status" value="1"/>
</dbReference>
<evidence type="ECO:0000256" key="1">
    <source>
        <dbReference type="ARBA" id="ARBA00004370"/>
    </source>
</evidence>
<evidence type="ECO:0000256" key="2">
    <source>
        <dbReference type="ARBA" id="ARBA00022448"/>
    </source>
</evidence>
<evidence type="ECO:0000256" key="7">
    <source>
        <dbReference type="ARBA" id="ARBA00023310"/>
    </source>
</evidence>
<comment type="caution">
    <text evidence="9">The sequence shown here is derived from an EMBL/GenBank/DDBJ whole genome shotgun (WGS) entry which is preliminary data.</text>
</comment>
<comment type="function">
    <text evidence="8">F(1)F(0) ATP synthase produces ATP from ADP in the presence of a proton or sodium gradient. F-type ATPases consist of two structural domains, F(1) containing the extramembraneous catalytic core and F(0) containing the membrane proton channel, linked together by a central stalk and a peripheral stalk. During catalysis, ATP synthesis in the catalytic domain of F(1) is coupled via a rotary mechanism of the central stalk subunits to proton translocation.</text>
</comment>
<dbReference type="InterPro" id="IPR000711">
    <property type="entry name" value="ATPase_OSCP/dsu"/>
</dbReference>
<dbReference type="NCBIfam" id="NF009967">
    <property type="entry name" value="PRK13430.1"/>
    <property type="match status" value="1"/>
</dbReference>
<comment type="similarity">
    <text evidence="8">Belongs to the ATPase delta chain family.</text>
</comment>
<accession>A0ABP8EJ92</accession>
<name>A0ABP8EJ92_9MICO</name>
<evidence type="ECO:0000313" key="10">
    <source>
        <dbReference type="Proteomes" id="UP001501586"/>
    </source>
</evidence>
<dbReference type="PANTHER" id="PTHR11910">
    <property type="entry name" value="ATP SYNTHASE DELTA CHAIN"/>
    <property type="match status" value="1"/>
</dbReference>
<evidence type="ECO:0000313" key="9">
    <source>
        <dbReference type="EMBL" id="GAA4284027.1"/>
    </source>
</evidence>
<dbReference type="Pfam" id="PF00213">
    <property type="entry name" value="OSCP"/>
    <property type="match status" value="1"/>
</dbReference>
<dbReference type="InterPro" id="IPR020781">
    <property type="entry name" value="ATPase_OSCP/d_CS"/>
</dbReference>
<dbReference type="EMBL" id="BAABAZ010000005">
    <property type="protein sequence ID" value="GAA4284027.1"/>
    <property type="molecule type" value="Genomic_DNA"/>
</dbReference>
<gene>
    <name evidence="8" type="primary">atpH</name>
    <name evidence="9" type="ORF">GCM10022261_15580</name>
</gene>
<dbReference type="NCBIfam" id="TIGR01145">
    <property type="entry name" value="ATP_synt_delta"/>
    <property type="match status" value="1"/>
</dbReference>
<comment type="subcellular location">
    <subcellularLocation>
        <location evidence="8">Cell membrane</location>
        <topology evidence="8">Peripheral membrane protein</topology>
    </subcellularLocation>
    <subcellularLocation>
        <location evidence="1">Membrane</location>
    </subcellularLocation>
</comment>
<keyword evidence="8" id="KW-1003">Cell membrane</keyword>
<sequence length="268" mass="28364">MLQSSRNSLGQTLRDVNEAIDAGQASTIGDSLLGIVSVLADNAQLRRVAADAATSHEQKRGLLTALLSGRVDAAALEITIGAAGRHWARAQDFVTAIEVAGVTAVAADAQSAGQLGQVEEELFRFTRLIEADHELGWAFGSVAGPESRRSLVSDLLGGRVTAFTMKLAQQAAAHPRGLRVTETLDNYSSVLAARQQRSVADVVVAQPLTPQQQERLARALSASYGRELVLNVQVDPDVIGGVRVQVGDEVINSTIAERLADARRQLAG</sequence>
<reference evidence="10" key="1">
    <citation type="journal article" date="2019" name="Int. J. Syst. Evol. Microbiol.">
        <title>The Global Catalogue of Microorganisms (GCM) 10K type strain sequencing project: providing services to taxonomists for standard genome sequencing and annotation.</title>
        <authorList>
            <consortium name="The Broad Institute Genomics Platform"/>
            <consortium name="The Broad Institute Genome Sequencing Center for Infectious Disease"/>
            <person name="Wu L."/>
            <person name="Ma J."/>
        </authorList>
    </citation>
    <scope>NUCLEOTIDE SEQUENCE [LARGE SCALE GENOMIC DNA]</scope>
    <source>
        <strain evidence="10">JCM 17458</strain>
    </source>
</reference>
<evidence type="ECO:0000256" key="6">
    <source>
        <dbReference type="ARBA" id="ARBA00023196"/>
    </source>
</evidence>
<dbReference type="Proteomes" id="UP001501586">
    <property type="component" value="Unassembled WGS sequence"/>
</dbReference>
<evidence type="ECO:0000256" key="8">
    <source>
        <dbReference type="HAMAP-Rule" id="MF_01416"/>
    </source>
</evidence>
<dbReference type="RefSeq" id="WP_236864150.1">
    <property type="nucleotide sequence ID" value="NZ_BAABAZ010000005.1"/>
</dbReference>
<comment type="function">
    <text evidence="8">This protein is part of the stalk that links CF(0) to CF(1). It either transmits conformational changes from CF(0) to CF(1) or is implicated in proton conduction.</text>
</comment>
<keyword evidence="5 8" id="KW-0472">Membrane</keyword>
<keyword evidence="3 8" id="KW-0375">Hydrogen ion transport</keyword>
<keyword evidence="7 8" id="KW-0066">ATP synthesis</keyword>
<organism evidence="9 10">
    <name type="scientific">Brevibacterium daeguense</name>
    <dbReference type="NCBI Taxonomy" id="909936"/>
    <lineage>
        <taxon>Bacteria</taxon>
        <taxon>Bacillati</taxon>
        <taxon>Actinomycetota</taxon>
        <taxon>Actinomycetes</taxon>
        <taxon>Micrococcales</taxon>
        <taxon>Brevibacteriaceae</taxon>
        <taxon>Brevibacterium</taxon>
    </lineage>
</organism>